<dbReference type="Proteomes" id="UP001190700">
    <property type="component" value="Unassembled WGS sequence"/>
</dbReference>
<evidence type="ECO:0000313" key="4">
    <source>
        <dbReference type="Proteomes" id="UP001190700"/>
    </source>
</evidence>
<dbReference type="InterPro" id="IPR010606">
    <property type="entry name" value="Mib_Herc2"/>
</dbReference>
<feature type="domain" description="MIB/HERC2" evidence="2">
    <location>
        <begin position="1157"/>
        <end position="1231"/>
    </location>
</feature>
<name>A0AAE0GBA2_9CHLO</name>
<sequence length="1530" mass="161918">MRRQLAVHQVTAFVVSPVGVRSARRWVLRRQLVTMDPAEADEAARQANAAVPGGAARAQGLQSLGANDAGVMAGGFAAAFLALLACSFDTVVCGAGSEDGSPAPPAAAMLALGQVCKSCMLALKQEPAWQPALDGVCARAFPKLLARQEGDDRSDDALRLFTVLTILGGFMDGLHPGSPIRYLKRGDAFVMTRPAGVLATITPTYNGEERVELLAGNQWHTATSQAVQLDTTVCYAPPGEGDAAWVAALMPVVKESLGFLATPQRLEGGWRGLHRAVRVLQMVKNQVRHPPSEPAGSAVSVLSGAGAVEGLLDLAGSLWGEPGWALAERLEGVRGSTKPGAVGRRGLTDFFEARHQGAYYGPRGRIEHGWREGLERLLGALQAAVGKLLPPAVAQAAARQGLPGAEGATTPAAEACGVLSASGWSSEVELPPIPGEVGHRRCATVTTSAANGSDCSWEKLWSKLPNDLSGHIRTERRGQAGEAHSSDASAAAELQATYMLWGRLCALSVSLEVVCQWGAHRGEGVVTAQDAARIFKLLLALSNLFSALDHPVTLPVQGVWEVCCLHTWSREAGVRLVGDAVHLLFCTEASPGAHEQKALQFQLAVQVLYGAVHSAANHALHDAVFRQEVYSKMILAAQVQDGENRNQMLLLLASMTELMLDHSQDLALNFDHALCSLQTLLDEVADNDVWPNHDLPWNQTPTIQTLSHLIMITRMMVEREQEKVDLDSKPAQMRLGASSEIVLQPGARARTRSGAGSWGCARLSGSPLDATYSFVELQLGEGDDPGEARAEEVWMKLGVAEGPVQLETAFAEPGRKVGEEGAPAGALTVCYGEGAEGSTLARVLLQFSRGSRSVEAQAPEGDTQSEDSESPETAAATPVPDTAPDPRVNDEGAPVALGNGRFASMGFDGSNLYFCGRHLGHDAIPGSDGDCGPCGGPQCASCRRYQALADTRNTAAATPVPDPAPDPRVNDEGAPVALGNGRFAGMGFDGSDLYFCGRHLGCDAIPGSDGDCGPSGGPQCASCRRYQALADTRTGGLRGLALRVKGARVKRGKDWSWGNQDGGAGQLGTVQGLKGPRILVKWDSGNVGCYHHGGGAKHLELVSAGPIMREGAQVVNLENLVRGVITMDADLGLLVKWQDEHARASFSQSFLQVALTIEAISSGEIPMAVGAKVERGPSWAWGSQDGGDRGKGTVQEVQDDGWVNVLWDTGESNVYRWGVDCNYDLAVVERGASRRVGGYLEVSGTTQLEVNGIYSLHSLRDGKPVYAHCCGARVFFDQCWKLSPSGVEGEWRYSATRAHGAHGEGPRSPECEPPAGKWVCRDPADSRPTVRCYVHVSSTRAAPVERPLTAQSAADHESLQVDGTHPPSTAASAPARAPRVACFTTSTEMTQIYNDAGSGAHVDVSVWRPQLQDGQVLLGDLVKAEHDAPADSIAVGIETPGGTAFARPESYTLHWRQSRGHQSLWVWTPVPPEGYVALGFVCTTSPEAPEVGLMRCVAERFATEAEATVQIWNDAGSGGGTMGPSGSSRT</sequence>
<protein>
    <recommendedName>
        <fullName evidence="2">MIB/HERC2 domain-containing protein</fullName>
    </recommendedName>
</protein>
<dbReference type="GO" id="GO:0046872">
    <property type="term" value="F:metal ion binding"/>
    <property type="evidence" value="ECO:0007669"/>
    <property type="project" value="InterPro"/>
</dbReference>
<dbReference type="SUPFAM" id="SSF159034">
    <property type="entry name" value="Mib/herc2 domain-like"/>
    <property type="match status" value="2"/>
</dbReference>
<keyword evidence="4" id="KW-1185">Reference proteome</keyword>
<dbReference type="Gene3D" id="2.30.30.40">
    <property type="entry name" value="SH3 Domains"/>
    <property type="match status" value="2"/>
</dbReference>
<dbReference type="PANTHER" id="PTHR48219:SF1">
    <property type="entry name" value="VACUOLAR PROTEIN SORTING-ASSOCIATED PROTEIN 62"/>
    <property type="match status" value="1"/>
</dbReference>
<dbReference type="Pfam" id="PF06701">
    <property type="entry name" value="MIB_HERC2"/>
    <property type="match status" value="2"/>
</dbReference>
<gene>
    <name evidence="3" type="ORF">CYMTET_16769</name>
</gene>
<feature type="domain" description="MIB/HERC2" evidence="2">
    <location>
        <begin position="1032"/>
        <end position="1105"/>
    </location>
</feature>
<evidence type="ECO:0000256" key="1">
    <source>
        <dbReference type="SAM" id="MobiDB-lite"/>
    </source>
</evidence>
<dbReference type="PANTHER" id="PTHR48219">
    <property type="entry name" value="VACUOLAR PROTEIN SORTING-ASSOCIATED PROTEIN 62-RELATED"/>
    <property type="match status" value="1"/>
</dbReference>
<feature type="region of interest" description="Disordered" evidence="1">
    <location>
        <begin position="852"/>
        <end position="895"/>
    </location>
</feature>
<feature type="region of interest" description="Disordered" evidence="1">
    <location>
        <begin position="1344"/>
        <end position="1376"/>
    </location>
</feature>
<organism evidence="3 4">
    <name type="scientific">Cymbomonas tetramitiformis</name>
    <dbReference type="NCBI Taxonomy" id="36881"/>
    <lineage>
        <taxon>Eukaryota</taxon>
        <taxon>Viridiplantae</taxon>
        <taxon>Chlorophyta</taxon>
        <taxon>Pyramimonadophyceae</taxon>
        <taxon>Pyramimonadales</taxon>
        <taxon>Pyramimonadaceae</taxon>
        <taxon>Cymbomonas</taxon>
    </lineage>
</organism>
<dbReference type="PROSITE" id="PS51416">
    <property type="entry name" value="MIB_HERC2"/>
    <property type="match status" value="2"/>
</dbReference>
<evidence type="ECO:0000313" key="3">
    <source>
        <dbReference type="EMBL" id="KAK3275080.1"/>
    </source>
</evidence>
<dbReference type="Pfam" id="PF06101">
    <property type="entry name" value="Vps62"/>
    <property type="match status" value="1"/>
</dbReference>
<evidence type="ECO:0000259" key="2">
    <source>
        <dbReference type="PROSITE" id="PS51416"/>
    </source>
</evidence>
<comment type="caution">
    <text evidence="3">The sequence shown here is derived from an EMBL/GenBank/DDBJ whole genome shotgun (WGS) entry which is preliminary data.</text>
</comment>
<feature type="compositionally biased region" description="Low complexity" evidence="1">
    <location>
        <begin position="1366"/>
        <end position="1376"/>
    </location>
</feature>
<dbReference type="EMBL" id="LGRX02007400">
    <property type="protein sequence ID" value="KAK3275080.1"/>
    <property type="molecule type" value="Genomic_DNA"/>
</dbReference>
<dbReference type="GO" id="GO:0016567">
    <property type="term" value="P:protein ubiquitination"/>
    <property type="evidence" value="ECO:0007669"/>
    <property type="project" value="InterPro"/>
</dbReference>
<proteinExistence type="predicted"/>
<accession>A0AAE0GBA2</accession>
<dbReference type="InterPro" id="IPR009291">
    <property type="entry name" value="Vps62"/>
</dbReference>
<dbReference type="GO" id="GO:0004842">
    <property type="term" value="F:ubiquitin-protein transferase activity"/>
    <property type="evidence" value="ECO:0007669"/>
    <property type="project" value="InterPro"/>
</dbReference>
<feature type="compositionally biased region" description="Low complexity" evidence="1">
    <location>
        <begin position="873"/>
        <end position="886"/>
    </location>
</feature>
<reference evidence="3 4" key="1">
    <citation type="journal article" date="2015" name="Genome Biol. Evol.">
        <title>Comparative Genomics of a Bacterivorous Green Alga Reveals Evolutionary Causalities and Consequences of Phago-Mixotrophic Mode of Nutrition.</title>
        <authorList>
            <person name="Burns J.A."/>
            <person name="Paasch A."/>
            <person name="Narechania A."/>
            <person name="Kim E."/>
        </authorList>
    </citation>
    <scope>NUCLEOTIDE SEQUENCE [LARGE SCALE GENOMIC DNA]</scope>
    <source>
        <strain evidence="3 4">PLY_AMNH</strain>
    </source>
</reference>
<dbReference type="InterPro" id="IPR037252">
    <property type="entry name" value="Mib_Herc2_sf"/>
</dbReference>